<accession>A0AAD4LEQ0</accession>
<evidence type="ECO:0000259" key="1">
    <source>
        <dbReference type="PROSITE" id="PS50011"/>
    </source>
</evidence>
<name>A0AAD4LEQ0_9AGAM</name>
<evidence type="ECO:0000313" key="2">
    <source>
        <dbReference type="EMBL" id="KAH8986843.1"/>
    </source>
</evidence>
<comment type="caution">
    <text evidence="2">The sequence shown here is derived from an EMBL/GenBank/DDBJ whole genome shotgun (WGS) entry which is preliminary data.</text>
</comment>
<gene>
    <name evidence="2" type="ORF">EDB92DRAFT_1217272</name>
</gene>
<reference evidence="2" key="1">
    <citation type="submission" date="2022-01" db="EMBL/GenBank/DDBJ databases">
        <title>Comparative genomics reveals a dynamic genome evolution in the ectomycorrhizal milk-cap (Lactarius) mushrooms.</title>
        <authorList>
            <consortium name="DOE Joint Genome Institute"/>
            <person name="Lebreton A."/>
            <person name="Tang N."/>
            <person name="Kuo A."/>
            <person name="LaButti K."/>
            <person name="Drula E."/>
            <person name="Barry K."/>
            <person name="Clum A."/>
            <person name="Lipzen A."/>
            <person name="Mousain D."/>
            <person name="Ng V."/>
            <person name="Wang R."/>
            <person name="Wang X."/>
            <person name="Dai Y."/>
            <person name="Henrissat B."/>
            <person name="Grigoriev I.V."/>
            <person name="Guerin-Laguette A."/>
            <person name="Yu F."/>
            <person name="Martin F.M."/>
        </authorList>
    </citation>
    <scope>NUCLEOTIDE SEQUENCE</scope>
    <source>
        <strain evidence="2">QP</strain>
    </source>
</reference>
<sequence>MAPEVFELKGASPQSDIWSLGCTVIELLTSKTGLHRLLNTFLVRLSRSSRSVSTKARRCNRARSNYLSDLRPRDRIPFLRSVNADLQKNGSARHLMANLELDSPIPVYASQPFDDDMVMLFSSPVRQVIALLQAVHHQSPLKFRKAKQTSLTFNKPVNCRVWKGAVLALQSHRTLQVRRPCSANLQPSLDIAQTCAFRGARQQPRQVLHTLARPSSCERELISRQPQP</sequence>
<dbReference type="Proteomes" id="UP001201163">
    <property type="component" value="Unassembled WGS sequence"/>
</dbReference>
<keyword evidence="3" id="KW-1185">Reference proteome</keyword>
<dbReference type="Gene3D" id="1.10.510.10">
    <property type="entry name" value="Transferase(Phosphotransferase) domain 1"/>
    <property type="match status" value="1"/>
</dbReference>
<organism evidence="2 3">
    <name type="scientific">Lactarius akahatsu</name>
    <dbReference type="NCBI Taxonomy" id="416441"/>
    <lineage>
        <taxon>Eukaryota</taxon>
        <taxon>Fungi</taxon>
        <taxon>Dikarya</taxon>
        <taxon>Basidiomycota</taxon>
        <taxon>Agaricomycotina</taxon>
        <taxon>Agaricomycetes</taxon>
        <taxon>Russulales</taxon>
        <taxon>Russulaceae</taxon>
        <taxon>Lactarius</taxon>
    </lineage>
</organism>
<dbReference type="EMBL" id="JAKELL010000051">
    <property type="protein sequence ID" value="KAH8986843.1"/>
    <property type="molecule type" value="Genomic_DNA"/>
</dbReference>
<dbReference type="InterPro" id="IPR000719">
    <property type="entry name" value="Prot_kinase_dom"/>
</dbReference>
<dbReference type="AlphaFoldDB" id="A0AAD4LEQ0"/>
<dbReference type="InterPro" id="IPR011009">
    <property type="entry name" value="Kinase-like_dom_sf"/>
</dbReference>
<dbReference type="GO" id="GO:0004672">
    <property type="term" value="F:protein kinase activity"/>
    <property type="evidence" value="ECO:0007669"/>
    <property type="project" value="InterPro"/>
</dbReference>
<proteinExistence type="predicted"/>
<feature type="domain" description="Protein kinase" evidence="1">
    <location>
        <begin position="1"/>
        <end position="108"/>
    </location>
</feature>
<dbReference type="GO" id="GO:0005524">
    <property type="term" value="F:ATP binding"/>
    <property type="evidence" value="ECO:0007669"/>
    <property type="project" value="InterPro"/>
</dbReference>
<evidence type="ECO:0000313" key="3">
    <source>
        <dbReference type="Proteomes" id="UP001201163"/>
    </source>
</evidence>
<protein>
    <recommendedName>
        <fullName evidence="1">Protein kinase domain-containing protein</fullName>
    </recommendedName>
</protein>
<dbReference type="SUPFAM" id="SSF56112">
    <property type="entry name" value="Protein kinase-like (PK-like)"/>
    <property type="match status" value="1"/>
</dbReference>
<dbReference type="PROSITE" id="PS50011">
    <property type="entry name" value="PROTEIN_KINASE_DOM"/>
    <property type="match status" value="1"/>
</dbReference>